<feature type="transmembrane region" description="Helical" evidence="1">
    <location>
        <begin position="59"/>
        <end position="80"/>
    </location>
</feature>
<feature type="transmembrane region" description="Helical" evidence="1">
    <location>
        <begin position="200"/>
        <end position="223"/>
    </location>
</feature>
<name>A0A225AII2_TALAT</name>
<comment type="caution">
    <text evidence="2">The sequence shown here is derived from an EMBL/GenBank/DDBJ whole genome shotgun (WGS) entry which is preliminary data.</text>
</comment>
<proteinExistence type="predicted"/>
<dbReference type="STRING" id="1441469.A0A225AII2"/>
<evidence type="ECO:0000313" key="2">
    <source>
        <dbReference type="EMBL" id="OKL61251.1"/>
    </source>
</evidence>
<accession>A0A225AII2</accession>
<organism evidence="2 3">
    <name type="scientific">Talaromyces atroroseus</name>
    <dbReference type="NCBI Taxonomy" id="1441469"/>
    <lineage>
        <taxon>Eukaryota</taxon>
        <taxon>Fungi</taxon>
        <taxon>Dikarya</taxon>
        <taxon>Ascomycota</taxon>
        <taxon>Pezizomycotina</taxon>
        <taxon>Eurotiomycetes</taxon>
        <taxon>Eurotiomycetidae</taxon>
        <taxon>Eurotiales</taxon>
        <taxon>Trichocomaceae</taxon>
        <taxon>Talaromyces</taxon>
        <taxon>Talaromyces sect. Trachyspermi</taxon>
    </lineage>
</organism>
<sequence>MGLAAKYYLALLFPLFSVFASFAIFTFSKENGVLDLLEGFGKQKTLPSASGSEALKTSYTGIEAIDEILTVLTLFFAPVVDGSNASLALHSFAFSGAFGSAWILAVLESWRAGSSRKFVSFPSIFGIVAQVMTYAVSAPLFLGLQLLFSDVSLQPTARNIAIPTAVVKAIPAVFIVAYILPTYSMLLPAPGIVTFEQKQTLIALWQLWPAYVSFLLTLVSILFSSTSSATPSQLRKSLRATYTFALSYAAISHVAAWSISLATIATPMIFSTEYLHSLHPSQVFGLRNPFTSADFKVDSASEGVHIFLQWDNIIGSLAVLLWAVIANVSAHRKTEGQVGWLCLLFQISTSLALTGPIGTAVRLVWERDELVFEEEDLKNAARKGV</sequence>
<dbReference type="EMBL" id="LFMY01000004">
    <property type="protein sequence ID" value="OKL61251.1"/>
    <property type="molecule type" value="Genomic_DNA"/>
</dbReference>
<keyword evidence="3" id="KW-1185">Reference proteome</keyword>
<feature type="transmembrane region" description="Helical" evidence="1">
    <location>
        <begin position="244"/>
        <end position="270"/>
    </location>
</feature>
<gene>
    <name evidence="2" type="ORF">UA08_03389</name>
</gene>
<dbReference type="AlphaFoldDB" id="A0A225AII2"/>
<dbReference type="RefSeq" id="XP_020121372.1">
    <property type="nucleotide sequence ID" value="XM_020265684.1"/>
</dbReference>
<dbReference type="Proteomes" id="UP000214365">
    <property type="component" value="Unassembled WGS sequence"/>
</dbReference>
<evidence type="ECO:0000313" key="3">
    <source>
        <dbReference type="Proteomes" id="UP000214365"/>
    </source>
</evidence>
<feature type="transmembrane region" description="Helical" evidence="1">
    <location>
        <begin position="306"/>
        <end position="326"/>
    </location>
</feature>
<reference evidence="2 3" key="1">
    <citation type="submission" date="2015-06" db="EMBL/GenBank/DDBJ databases">
        <title>Talaromyces atroroseus IBT 11181 draft genome.</title>
        <authorList>
            <person name="Rasmussen K.B."/>
            <person name="Rasmussen S."/>
            <person name="Petersen B."/>
            <person name="Sicheritz-Ponten T."/>
            <person name="Mortensen U.H."/>
            <person name="Thrane U."/>
        </authorList>
    </citation>
    <scope>NUCLEOTIDE SEQUENCE [LARGE SCALE GENOMIC DNA]</scope>
    <source>
        <strain evidence="2 3">IBT 11181</strain>
    </source>
</reference>
<feature type="transmembrane region" description="Helical" evidence="1">
    <location>
        <begin position="7"/>
        <end position="27"/>
    </location>
</feature>
<keyword evidence="1" id="KW-1133">Transmembrane helix</keyword>
<feature type="transmembrane region" description="Helical" evidence="1">
    <location>
        <begin position="338"/>
        <end position="365"/>
    </location>
</feature>
<feature type="transmembrane region" description="Helical" evidence="1">
    <location>
        <begin position="127"/>
        <end position="148"/>
    </location>
</feature>
<feature type="transmembrane region" description="Helical" evidence="1">
    <location>
        <begin position="87"/>
        <end position="107"/>
    </location>
</feature>
<keyword evidence="1" id="KW-0472">Membrane</keyword>
<protein>
    <submittedName>
        <fullName evidence="2">Uncharacterized protein</fullName>
    </submittedName>
</protein>
<dbReference type="OrthoDB" id="72269at2759"/>
<feature type="transmembrane region" description="Helical" evidence="1">
    <location>
        <begin position="160"/>
        <end position="180"/>
    </location>
</feature>
<dbReference type="GeneID" id="31003144"/>
<evidence type="ECO:0000256" key="1">
    <source>
        <dbReference type="SAM" id="Phobius"/>
    </source>
</evidence>
<keyword evidence="1" id="KW-0812">Transmembrane</keyword>